<feature type="transmembrane region" description="Helical" evidence="6">
    <location>
        <begin position="341"/>
        <end position="364"/>
    </location>
</feature>
<keyword evidence="5 6" id="KW-0472">Membrane</keyword>
<feature type="transmembrane region" description="Helical" evidence="6">
    <location>
        <begin position="127"/>
        <end position="148"/>
    </location>
</feature>
<feature type="transmembrane region" description="Helical" evidence="6">
    <location>
        <begin position="160"/>
        <end position="179"/>
    </location>
</feature>
<feature type="transmembrane region" description="Helical" evidence="6">
    <location>
        <begin position="384"/>
        <end position="407"/>
    </location>
</feature>
<keyword evidence="4 6" id="KW-1133">Transmembrane helix</keyword>
<accession>A0AAE1TD04</accession>
<feature type="transmembrane region" description="Helical" evidence="6">
    <location>
        <begin position="222"/>
        <end position="243"/>
    </location>
</feature>
<evidence type="ECO:0000256" key="4">
    <source>
        <dbReference type="ARBA" id="ARBA00022989"/>
    </source>
</evidence>
<dbReference type="GO" id="GO:0016020">
    <property type="term" value="C:membrane"/>
    <property type="evidence" value="ECO:0007669"/>
    <property type="project" value="UniProtKB-SubCell"/>
</dbReference>
<feature type="transmembrane region" description="Helical" evidence="6">
    <location>
        <begin position="52"/>
        <end position="74"/>
    </location>
</feature>
<dbReference type="NCBIfam" id="TIGR00797">
    <property type="entry name" value="matE"/>
    <property type="match status" value="1"/>
</dbReference>
<reference evidence="7" key="1">
    <citation type="submission" date="2023-10" db="EMBL/GenBank/DDBJ databases">
        <title>Chromosome-level genome of the transformable northern wattle, Acacia crassicarpa.</title>
        <authorList>
            <person name="Massaro I."/>
            <person name="Sinha N.R."/>
            <person name="Poethig S."/>
            <person name="Leichty A.R."/>
        </authorList>
    </citation>
    <scope>NUCLEOTIDE SEQUENCE</scope>
    <source>
        <strain evidence="7">Acra3RX</strain>
        <tissue evidence="7">Leaf</tissue>
    </source>
</reference>
<sequence length="502" mass="55303">MEETQTLATTLLNQTNELVAEDGDYAPVKSYQVLKKIIWIESVKTWKIAAPIAVNIICLFSVNSVTSIFAGHIGNLELSAVAISLSVIATFAFGFMLGMGSALETLSGQAFGAGEVHMLGVYVQRSCIILFTSCIILSPIYIFTSPILKFLGQEDEIADLAGKFTLLTLPYLFSLAFTFPTQKFLQAQSKVNILTWIGVVALVFQILLLWLFIYVFDWGITGAAIAFDVTNWLIALSQIAYVVGWCKEGWHGFSMLAFKDIWGFVRLSLSSAVMLCLEIWYTMALTILTGHLEDPVIAIDSLSICNYFNGWEFVIFLGINAAVSVRVSNELGMGHPRTAKYSVYVTVSESFMLGILFLVGILIARKYIALVFTTSKVLQEAVASLAYLLAITMVLNSVQPVISGVAVGAGWQTLVAYINVGCYYIFGLPLGYLLGYKANWGVKGLWGGMILGIVLQTLILLFVLYKTDWNKEALQSTERVKRWGGRDIATDEEAVKTEENPI</sequence>
<dbReference type="Pfam" id="PF01554">
    <property type="entry name" value="MatE"/>
    <property type="match status" value="2"/>
</dbReference>
<protein>
    <recommendedName>
        <fullName evidence="6">Protein DETOXIFICATION</fullName>
    </recommendedName>
    <alternativeName>
        <fullName evidence="6">Multidrug and toxic compound extrusion protein</fullName>
    </alternativeName>
</protein>
<feature type="transmembrane region" description="Helical" evidence="6">
    <location>
        <begin position="191"/>
        <end position="216"/>
    </location>
</feature>
<name>A0AAE1TD04_9FABA</name>
<dbReference type="GO" id="GO:1990961">
    <property type="term" value="P:xenobiotic detoxification by transmembrane export across the plasma membrane"/>
    <property type="evidence" value="ECO:0007669"/>
    <property type="project" value="InterPro"/>
</dbReference>
<comment type="caution">
    <text evidence="7">The sequence shown here is derived from an EMBL/GenBank/DDBJ whole genome shotgun (WGS) entry which is preliminary data.</text>
</comment>
<dbReference type="PANTHER" id="PTHR11206">
    <property type="entry name" value="MULTIDRUG RESISTANCE PROTEIN"/>
    <property type="match status" value="1"/>
</dbReference>
<keyword evidence="8" id="KW-1185">Reference proteome</keyword>
<keyword evidence="3 6" id="KW-0812">Transmembrane</keyword>
<evidence type="ECO:0000256" key="3">
    <source>
        <dbReference type="ARBA" id="ARBA00022692"/>
    </source>
</evidence>
<dbReference type="EMBL" id="JAWXYG010000002">
    <property type="protein sequence ID" value="KAK4279350.1"/>
    <property type="molecule type" value="Genomic_DNA"/>
</dbReference>
<evidence type="ECO:0000256" key="1">
    <source>
        <dbReference type="ARBA" id="ARBA00004141"/>
    </source>
</evidence>
<evidence type="ECO:0000313" key="8">
    <source>
        <dbReference type="Proteomes" id="UP001293593"/>
    </source>
</evidence>
<feature type="transmembrane region" description="Helical" evidence="6">
    <location>
        <begin position="446"/>
        <end position="465"/>
    </location>
</feature>
<comment type="similarity">
    <text evidence="2 6">Belongs to the multi antimicrobial extrusion (MATE) (TC 2.A.66.1) family.</text>
</comment>
<feature type="transmembrane region" description="Helical" evidence="6">
    <location>
        <begin position="264"/>
        <end position="288"/>
    </location>
</feature>
<dbReference type="GO" id="GO:0015297">
    <property type="term" value="F:antiporter activity"/>
    <property type="evidence" value="ECO:0007669"/>
    <property type="project" value="InterPro"/>
</dbReference>
<dbReference type="InterPro" id="IPR045069">
    <property type="entry name" value="MATE_euk"/>
</dbReference>
<proteinExistence type="inferred from homology"/>
<dbReference type="GO" id="GO:0042910">
    <property type="term" value="F:xenobiotic transmembrane transporter activity"/>
    <property type="evidence" value="ECO:0007669"/>
    <property type="project" value="InterPro"/>
</dbReference>
<feature type="transmembrane region" description="Helical" evidence="6">
    <location>
        <begin position="308"/>
        <end position="329"/>
    </location>
</feature>
<evidence type="ECO:0000256" key="2">
    <source>
        <dbReference type="ARBA" id="ARBA00010199"/>
    </source>
</evidence>
<dbReference type="CDD" id="cd13132">
    <property type="entry name" value="MATE_eukaryotic"/>
    <property type="match status" value="1"/>
</dbReference>
<dbReference type="InterPro" id="IPR002528">
    <property type="entry name" value="MATE_fam"/>
</dbReference>
<dbReference type="AlphaFoldDB" id="A0AAE1TD04"/>
<evidence type="ECO:0000313" key="7">
    <source>
        <dbReference type="EMBL" id="KAK4279350.1"/>
    </source>
</evidence>
<evidence type="ECO:0000256" key="6">
    <source>
        <dbReference type="RuleBase" id="RU004914"/>
    </source>
</evidence>
<gene>
    <name evidence="7" type="ORF">QN277_011145</name>
</gene>
<organism evidence="7 8">
    <name type="scientific">Acacia crassicarpa</name>
    <name type="common">northern wattle</name>
    <dbReference type="NCBI Taxonomy" id="499986"/>
    <lineage>
        <taxon>Eukaryota</taxon>
        <taxon>Viridiplantae</taxon>
        <taxon>Streptophyta</taxon>
        <taxon>Embryophyta</taxon>
        <taxon>Tracheophyta</taxon>
        <taxon>Spermatophyta</taxon>
        <taxon>Magnoliopsida</taxon>
        <taxon>eudicotyledons</taxon>
        <taxon>Gunneridae</taxon>
        <taxon>Pentapetalae</taxon>
        <taxon>rosids</taxon>
        <taxon>fabids</taxon>
        <taxon>Fabales</taxon>
        <taxon>Fabaceae</taxon>
        <taxon>Caesalpinioideae</taxon>
        <taxon>mimosoid clade</taxon>
        <taxon>Acacieae</taxon>
        <taxon>Acacia</taxon>
    </lineage>
</organism>
<dbReference type="Proteomes" id="UP001293593">
    <property type="component" value="Unassembled WGS sequence"/>
</dbReference>
<comment type="subcellular location">
    <subcellularLocation>
        <location evidence="1">Membrane</location>
        <topology evidence="1">Multi-pass membrane protein</topology>
    </subcellularLocation>
</comment>
<evidence type="ECO:0000256" key="5">
    <source>
        <dbReference type="ARBA" id="ARBA00023136"/>
    </source>
</evidence>
<feature type="transmembrane region" description="Helical" evidence="6">
    <location>
        <begin position="80"/>
        <end position="106"/>
    </location>
</feature>
<feature type="transmembrane region" description="Helical" evidence="6">
    <location>
        <begin position="414"/>
        <end position="434"/>
    </location>
</feature>